<dbReference type="Proteomes" id="UP000298663">
    <property type="component" value="Unassembled WGS sequence"/>
</dbReference>
<reference evidence="2 3" key="1">
    <citation type="journal article" date="2015" name="Genome Biol.">
        <title>Comparative genomics of Steinernema reveals deeply conserved gene regulatory networks.</title>
        <authorList>
            <person name="Dillman A.R."/>
            <person name="Macchietto M."/>
            <person name="Porter C.F."/>
            <person name="Rogers A."/>
            <person name="Williams B."/>
            <person name="Antoshechkin I."/>
            <person name="Lee M.M."/>
            <person name="Goodwin Z."/>
            <person name="Lu X."/>
            <person name="Lewis E.E."/>
            <person name="Goodrich-Blair H."/>
            <person name="Stock S.P."/>
            <person name="Adams B.J."/>
            <person name="Sternberg P.W."/>
            <person name="Mortazavi A."/>
        </authorList>
    </citation>
    <scope>NUCLEOTIDE SEQUENCE [LARGE SCALE GENOMIC DNA]</scope>
    <source>
        <strain evidence="2 3">ALL</strain>
    </source>
</reference>
<protein>
    <submittedName>
        <fullName evidence="2">Uncharacterized protein</fullName>
    </submittedName>
</protein>
<evidence type="ECO:0000313" key="3">
    <source>
        <dbReference type="Proteomes" id="UP000298663"/>
    </source>
</evidence>
<gene>
    <name evidence="2" type="ORF">L596_030154</name>
</gene>
<name>A0A4V5ZX81_STECR</name>
<feature type="compositionally biased region" description="Low complexity" evidence="1">
    <location>
        <begin position="66"/>
        <end position="90"/>
    </location>
</feature>
<dbReference type="AlphaFoldDB" id="A0A4V5ZX81"/>
<organism evidence="2 3">
    <name type="scientific">Steinernema carpocapsae</name>
    <name type="common">Entomopathogenic nematode</name>
    <dbReference type="NCBI Taxonomy" id="34508"/>
    <lineage>
        <taxon>Eukaryota</taxon>
        <taxon>Metazoa</taxon>
        <taxon>Ecdysozoa</taxon>
        <taxon>Nematoda</taxon>
        <taxon>Chromadorea</taxon>
        <taxon>Rhabditida</taxon>
        <taxon>Tylenchina</taxon>
        <taxon>Panagrolaimomorpha</taxon>
        <taxon>Strongyloidoidea</taxon>
        <taxon>Steinernematidae</taxon>
        <taxon>Steinernema</taxon>
    </lineage>
</organism>
<evidence type="ECO:0000256" key="1">
    <source>
        <dbReference type="SAM" id="MobiDB-lite"/>
    </source>
</evidence>
<proteinExistence type="predicted"/>
<feature type="region of interest" description="Disordered" evidence="1">
    <location>
        <begin position="61"/>
        <end position="90"/>
    </location>
</feature>
<keyword evidence="3" id="KW-1185">Reference proteome</keyword>
<reference evidence="2 3" key="2">
    <citation type="journal article" date="2019" name="G3 (Bethesda)">
        <title>Hybrid Assembly of the Genome of the Entomopathogenic Nematode Steinernema carpocapsae Identifies the X-Chromosome.</title>
        <authorList>
            <person name="Serra L."/>
            <person name="Macchietto M."/>
            <person name="Macias-Munoz A."/>
            <person name="McGill C.J."/>
            <person name="Rodriguez I.M."/>
            <person name="Rodriguez B."/>
            <person name="Murad R."/>
            <person name="Mortazavi A."/>
        </authorList>
    </citation>
    <scope>NUCLEOTIDE SEQUENCE [LARGE SCALE GENOMIC DNA]</scope>
    <source>
        <strain evidence="2 3">ALL</strain>
    </source>
</reference>
<evidence type="ECO:0000313" key="2">
    <source>
        <dbReference type="EMBL" id="TKR58745.1"/>
    </source>
</evidence>
<comment type="caution">
    <text evidence="2">The sequence shown here is derived from an EMBL/GenBank/DDBJ whole genome shotgun (WGS) entry which is preliminary data.</text>
</comment>
<accession>A0A4V5ZX81</accession>
<dbReference type="EMBL" id="AZBU02000013">
    <property type="protein sequence ID" value="TKR58745.1"/>
    <property type="molecule type" value="Genomic_DNA"/>
</dbReference>
<sequence>MPLYPLGALHYRPRRLEVLQVKLKNRKFSPNAAVSWIVETEFVFAGQKNFFPTTILPRTLRRSRSRTSAARSMRRTSSASSSSSRPTTST</sequence>